<evidence type="ECO:0000313" key="1">
    <source>
        <dbReference type="EMBL" id="OYO24969.1"/>
    </source>
</evidence>
<reference evidence="1 2" key="1">
    <citation type="submission" date="2017-07" db="EMBL/GenBank/DDBJ databases">
        <title>Draft whole genome sequences of clinical Proprionibacteriaceae strains.</title>
        <authorList>
            <person name="Bernier A.-M."/>
            <person name="Bernard K."/>
            <person name="Domingo M.-C."/>
        </authorList>
    </citation>
    <scope>NUCLEOTIDE SEQUENCE [LARGE SCALE GENOMIC DNA]</scope>
    <source>
        <strain evidence="1 2">NML 130396</strain>
    </source>
</reference>
<name>A0A255HBI1_9ACTN</name>
<organism evidence="1 2">
    <name type="scientific">Enemella dayhoffiae</name>
    <dbReference type="NCBI Taxonomy" id="2016507"/>
    <lineage>
        <taxon>Bacteria</taxon>
        <taxon>Bacillati</taxon>
        <taxon>Actinomycetota</taxon>
        <taxon>Actinomycetes</taxon>
        <taxon>Propionibacteriales</taxon>
        <taxon>Propionibacteriaceae</taxon>
        <taxon>Enemella</taxon>
    </lineage>
</organism>
<protein>
    <submittedName>
        <fullName evidence="1">Uncharacterized protein</fullName>
    </submittedName>
</protein>
<accession>A0A255HBI1</accession>
<dbReference type="AlphaFoldDB" id="A0A255HBI1"/>
<evidence type="ECO:0000313" key="2">
    <source>
        <dbReference type="Proteomes" id="UP000216311"/>
    </source>
</evidence>
<gene>
    <name evidence="1" type="ORF">CGZ93_00385</name>
</gene>
<dbReference type="EMBL" id="NMVQ01000001">
    <property type="protein sequence ID" value="OYO24969.1"/>
    <property type="molecule type" value="Genomic_DNA"/>
</dbReference>
<proteinExistence type="predicted"/>
<dbReference type="Proteomes" id="UP000216311">
    <property type="component" value="Unassembled WGS sequence"/>
</dbReference>
<sequence length="153" mass="16279">MEAPDLTAWLSEPRVESARPDFGPCVSRTAAAPLIPTAEAASMITGKDGKGGQTVLAAAETNQAVEWGTTLYSSGISCAGTSGGTHRTIDQGTVELDNGSASWFLLARRGGGYSAHLVVRKQRRVTLLWLDARARPDLAQLEAMDRLLNERLA</sequence>
<comment type="caution">
    <text evidence="1">The sequence shown here is derived from an EMBL/GenBank/DDBJ whole genome shotgun (WGS) entry which is preliminary data.</text>
</comment>
<keyword evidence="2" id="KW-1185">Reference proteome</keyword>